<dbReference type="EMBL" id="AZIL01001059">
    <property type="protein sequence ID" value="EWM25122.1"/>
    <property type="molecule type" value="Genomic_DNA"/>
</dbReference>
<proteinExistence type="predicted"/>
<dbReference type="AlphaFoldDB" id="W7TG73"/>
<dbReference type="Proteomes" id="UP000019335">
    <property type="component" value="Chromosome 12"/>
</dbReference>
<protein>
    <submittedName>
        <fullName evidence="1">Uncharacterized protein</fullName>
    </submittedName>
</protein>
<keyword evidence="2" id="KW-1185">Reference proteome</keyword>
<name>W7TG73_9STRA</name>
<accession>W7TG73</accession>
<gene>
    <name evidence="1" type="ORF">Naga_100016g11</name>
</gene>
<organism evidence="1 2">
    <name type="scientific">Nannochloropsis gaditana</name>
    <dbReference type="NCBI Taxonomy" id="72520"/>
    <lineage>
        <taxon>Eukaryota</taxon>
        <taxon>Sar</taxon>
        <taxon>Stramenopiles</taxon>
        <taxon>Ochrophyta</taxon>
        <taxon>Eustigmatophyceae</taxon>
        <taxon>Eustigmatales</taxon>
        <taxon>Monodopsidaceae</taxon>
        <taxon>Nannochloropsis</taxon>
    </lineage>
</organism>
<evidence type="ECO:0000313" key="2">
    <source>
        <dbReference type="Proteomes" id="UP000019335"/>
    </source>
</evidence>
<comment type="caution">
    <text evidence="1">The sequence shown here is derived from an EMBL/GenBank/DDBJ whole genome shotgun (WGS) entry which is preliminary data.</text>
</comment>
<evidence type="ECO:0000313" key="1">
    <source>
        <dbReference type="EMBL" id="EWM25122.1"/>
    </source>
</evidence>
<reference evidence="1 2" key="1">
    <citation type="journal article" date="2014" name="Mol. Plant">
        <title>Chromosome Scale Genome Assembly and Transcriptome Profiling of Nannochloropsis gaditana in Nitrogen Depletion.</title>
        <authorList>
            <person name="Corteggiani Carpinelli E."/>
            <person name="Telatin A."/>
            <person name="Vitulo N."/>
            <person name="Forcato C."/>
            <person name="D'Angelo M."/>
            <person name="Schiavon R."/>
            <person name="Vezzi A."/>
            <person name="Giacometti G.M."/>
            <person name="Morosinotto T."/>
            <person name="Valle G."/>
        </authorList>
    </citation>
    <scope>NUCLEOTIDE SEQUENCE [LARGE SCALE GENOMIC DNA]</scope>
    <source>
        <strain evidence="1 2">B-31</strain>
    </source>
</reference>
<sequence length="118" mass="13171">MPSEALKSVVVRCREILDTASVPSRSPKTLLFLNGNPELREYSDGIHFPESSLHLVPSMRTDRKRGSGQGPVMGASVHSVVRARKKREGRMEEVVSVENPVQIPLSMPLPIFISRRRP</sequence>